<sequence>MSFTIVHQTDLNCSAETLWNVLSDLEQYPQWNPFVEYCESTKKPGDPIKMKVRIFPMFAQPQTEIIKENEPLKKFSYCMKPLPLGLLSSYRYHQIDTLDDGTIHYTSSFELKGPFSHIVKALMGGLLKKGFTGMFEGTTQRALNMAAK</sequence>
<dbReference type="CDD" id="cd07822">
    <property type="entry name" value="SRPBCC_4"/>
    <property type="match status" value="1"/>
</dbReference>
<dbReference type="Proteomes" id="UP000434580">
    <property type="component" value="Unassembled WGS sequence"/>
</dbReference>
<dbReference type="Pfam" id="PF10604">
    <property type="entry name" value="Polyketide_cyc2"/>
    <property type="match status" value="1"/>
</dbReference>
<gene>
    <name evidence="1" type="ORF">DPBNPPHM_03376</name>
</gene>
<dbReference type="EMBL" id="CACSII010000004">
    <property type="protein sequence ID" value="CAA0096087.1"/>
    <property type="molecule type" value="Genomic_DNA"/>
</dbReference>
<evidence type="ECO:0008006" key="3">
    <source>
        <dbReference type="Google" id="ProtNLM"/>
    </source>
</evidence>
<name>A0A5S9NZ39_9GAMM</name>
<organism evidence="1 2">
    <name type="scientific">BD1-7 clade bacterium</name>
    <dbReference type="NCBI Taxonomy" id="2029982"/>
    <lineage>
        <taxon>Bacteria</taxon>
        <taxon>Pseudomonadati</taxon>
        <taxon>Pseudomonadota</taxon>
        <taxon>Gammaproteobacteria</taxon>
        <taxon>Cellvibrionales</taxon>
        <taxon>Spongiibacteraceae</taxon>
        <taxon>BD1-7 clade</taxon>
    </lineage>
</organism>
<dbReference type="AlphaFoldDB" id="A0A5S9NZ39"/>
<dbReference type="SUPFAM" id="SSF55961">
    <property type="entry name" value="Bet v1-like"/>
    <property type="match status" value="1"/>
</dbReference>
<reference evidence="1 2" key="1">
    <citation type="submission" date="2019-11" db="EMBL/GenBank/DDBJ databases">
        <authorList>
            <person name="Holert J."/>
        </authorList>
    </citation>
    <scope>NUCLEOTIDE SEQUENCE [LARGE SCALE GENOMIC DNA]</scope>
    <source>
        <strain evidence="1">BC5_2</strain>
    </source>
</reference>
<dbReference type="OrthoDB" id="191189at2"/>
<dbReference type="Gene3D" id="3.30.530.20">
    <property type="match status" value="1"/>
</dbReference>
<protein>
    <recommendedName>
        <fullName evidence="3">Polyketide cyclase</fullName>
    </recommendedName>
</protein>
<evidence type="ECO:0000313" key="1">
    <source>
        <dbReference type="EMBL" id="CAA0096087.1"/>
    </source>
</evidence>
<evidence type="ECO:0000313" key="2">
    <source>
        <dbReference type="Proteomes" id="UP000434580"/>
    </source>
</evidence>
<dbReference type="InterPro" id="IPR019587">
    <property type="entry name" value="Polyketide_cyclase/dehydratase"/>
</dbReference>
<accession>A0A5S9NZ39</accession>
<dbReference type="InterPro" id="IPR023393">
    <property type="entry name" value="START-like_dom_sf"/>
</dbReference>
<proteinExistence type="predicted"/>